<dbReference type="GO" id="GO:0004523">
    <property type="term" value="F:RNA-DNA hybrid ribonuclease activity"/>
    <property type="evidence" value="ECO:0007669"/>
    <property type="project" value="InterPro"/>
</dbReference>
<dbReference type="PANTHER" id="PTHR19446">
    <property type="entry name" value="REVERSE TRANSCRIPTASES"/>
    <property type="match status" value="1"/>
</dbReference>
<reference evidence="3" key="1">
    <citation type="submission" date="2021-11" db="EMBL/GenBank/DDBJ databases">
        <authorList>
            <person name="Schell T."/>
        </authorList>
    </citation>
    <scope>NUCLEOTIDE SEQUENCE</scope>
    <source>
        <strain evidence="3">M5</strain>
    </source>
</reference>
<dbReference type="Gene3D" id="3.60.10.10">
    <property type="entry name" value="Endonuclease/exonuclease/phosphatase"/>
    <property type="match status" value="1"/>
</dbReference>
<name>A0A8J2RIS6_9CRUS</name>
<dbReference type="InterPro" id="IPR012337">
    <property type="entry name" value="RNaseH-like_sf"/>
</dbReference>
<protein>
    <submittedName>
        <fullName evidence="3">Uncharacterized protein</fullName>
    </submittedName>
</protein>
<dbReference type="PROSITE" id="PS50879">
    <property type="entry name" value="RNASE_H_1"/>
    <property type="match status" value="1"/>
</dbReference>
<evidence type="ECO:0000313" key="3">
    <source>
        <dbReference type="EMBL" id="CAH0101667.1"/>
    </source>
</evidence>
<dbReference type="CDD" id="cd01650">
    <property type="entry name" value="RT_nLTR_like"/>
    <property type="match status" value="1"/>
</dbReference>
<dbReference type="Pfam" id="PF00078">
    <property type="entry name" value="RVT_1"/>
    <property type="match status" value="1"/>
</dbReference>
<dbReference type="PROSITE" id="PS50878">
    <property type="entry name" value="RT_POL"/>
    <property type="match status" value="1"/>
</dbReference>
<dbReference type="EMBL" id="CAKKLH010000064">
    <property type="protein sequence ID" value="CAH0101667.1"/>
    <property type="molecule type" value="Genomic_DNA"/>
</dbReference>
<organism evidence="3 4">
    <name type="scientific">Daphnia galeata</name>
    <dbReference type="NCBI Taxonomy" id="27404"/>
    <lineage>
        <taxon>Eukaryota</taxon>
        <taxon>Metazoa</taxon>
        <taxon>Ecdysozoa</taxon>
        <taxon>Arthropoda</taxon>
        <taxon>Crustacea</taxon>
        <taxon>Branchiopoda</taxon>
        <taxon>Diplostraca</taxon>
        <taxon>Cladocera</taxon>
        <taxon>Anomopoda</taxon>
        <taxon>Daphniidae</taxon>
        <taxon>Daphnia</taxon>
    </lineage>
</organism>
<dbReference type="Gene3D" id="3.30.420.10">
    <property type="entry name" value="Ribonuclease H-like superfamily/Ribonuclease H"/>
    <property type="match status" value="1"/>
</dbReference>
<dbReference type="InterPro" id="IPR000477">
    <property type="entry name" value="RT_dom"/>
</dbReference>
<dbReference type="SUPFAM" id="SSF53098">
    <property type="entry name" value="Ribonuclease H-like"/>
    <property type="match status" value="1"/>
</dbReference>
<feature type="domain" description="Reverse transcriptase" evidence="1">
    <location>
        <begin position="399"/>
        <end position="672"/>
    </location>
</feature>
<dbReference type="InterPro" id="IPR002156">
    <property type="entry name" value="RNaseH_domain"/>
</dbReference>
<keyword evidence="4" id="KW-1185">Reference proteome</keyword>
<comment type="caution">
    <text evidence="3">The sequence shown here is derived from an EMBL/GenBank/DDBJ whole genome shotgun (WGS) entry which is preliminary data.</text>
</comment>
<dbReference type="InterPro" id="IPR043502">
    <property type="entry name" value="DNA/RNA_pol_sf"/>
</dbReference>
<evidence type="ECO:0000313" key="4">
    <source>
        <dbReference type="Proteomes" id="UP000789390"/>
    </source>
</evidence>
<dbReference type="GO" id="GO:0071897">
    <property type="term" value="P:DNA biosynthetic process"/>
    <property type="evidence" value="ECO:0007669"/>
    <property type="project" value="UniProtKB-ARBA"/>
</dbReference>
<dbReference type="OrthoDB" id="7697131at2759"/>
<dbReference type="InterPro" id="IPR036397">
    <property type="entry name" value="RNaseH_sf"/>
</dbReference>
<dbReference type="SUPFAM" id="SSF56672">
    <property type="entry name" value="DNA/RNA polymerases"/>
    <property type="match status" value="1"/>
</dbReference>
<gene>
    <name evidence="3" type="ORF">DGAL_LOCUS4005</name>
</gene>
<feature type="domain" description="RNase H type-1" evidence="2">
    <location>
        <begin position="850"/>
        <end position="963"/>
    </location>
</feature>
<dbReference type="GO" id="GO:0042575">
    <property type="term" value="C:DNA polymerase complex"/>
    <property type="evidence" value="ECO:0007669"/>
    <property type="project" value="UniProtKB-ARBA"/>
</dbReference>
<sequence>MFGTAIIAKSHLNGTLISSLSHNSTTAITISTPQGPFHLLSMYARPSATSPFSAFSLFINHPHLFPNIVIGLDSNAKHPLWNSRSEDKKGQELISVLSCLTLSVANRPISEPTFTPSNTAFIDITLTGDNILFSQWSFLDYPSLSDHPYITYMISHGSTPLQNYPKQNLSSCKSLPKLVHINFELLTSSLSPIHVTNCPQTTCEKNIDTTTVTITGLLQSAVRSATISPRKKTLEKKMPWWSPKLWALRHQLKRSQKNFRESRTPLNKAIFREAKAAYQREIRKAKKEHWIRFLQLMNSDHHAAIKEITKKVASVHLPTSKIINSITVNDQKEILKHCSSLFFPSPLLFSSEPITSDELKTATSSLKISSAAGPDGLYAELITKCLPFISTELLALLNRCIKSCYFPASWRHAKVHIISKQNKSDYSNLCNFRPISVVNIFAKIFEKVILGRLKWHAYQHSWFHDNQHGFIPGRSTETAAHQLTNYIESGFMRNSVTAAALLDIKAAFDTAWHPAIIVVLASKGCPPYLVKIIHSFLSNRKATLTSNSSEITINISTGCPQGSVLSAFLWITLIDDLLRLIFPFPVLIIAYADDLTVVVTHSDPEIAVARLQSVCNAILNWCEWVKLVINALKTNLMLFSRRRTTSTFNPVIEIGDVKVPASSTGLFLGITLDSKLSWHQHIENKNLSIRRLCFLINRYVRKTWGLSPARIKAIYKALIIPKWLYCCSVWASATSRSVICRKLRSLQRTFATFMTRCPCSTSTEALLTIAALQPIDYTIRQICAFRYCLSIPHHIFSLFSKTIVQPIFRNSLIILPADTSKLHVSAPWSSPASVTILAKQTPSLPVLAQSPQTLRVFTDGSKIKYGRISGHASVFQAESSAILTALHFILKNYSDVKRIELLSDSLAALLSIVSTGKIPSTFIEIRKLLASYSHISVTFFWIPSHQGHSGNELADELAKDATNLPFITDLTPPPPSCIKQFIEAQLTASWNKEWSLSKKSAITHDFLPSVTLQRP</sequence>
<dbReference type="Proteomes" id="UP000789390">
    <property type="component" value="Unassembled WGS sequence"/>
</dbReference>
<accession>A0A8J2RIS6</accession>
<evidence type="ECO:0000259" key="2">
    <source>
        <dbReference type="PROSITE" id="PS50879"/>
    </source>
</evidence>
<dbReference type="InterPro" id="IPR036691">
    <property type="entry name" value="Endo/exonu/phosph_ase_sf"/>
</dbReference>
<dbReference type="SUPFAM" id="SSF56219">
    <property type="entry name" value="DNase I-like"/>
    <property type="match status" value="1"/>
</dbReference>
<dbReference type="AlphaFoldDB" id="A0A8J2RIS6"/>
<dbReference type="CDD" id="cd09276">
    <property type="entry name" value="Rnase_HI_RT_non_LTR"/>
    <property type="match status" value="1"/>
</dbReference>
<proteinExistence type="predicted"/>
<dbReference type="Pfam" id="PF00075">
    <property type="entry name" value="RNase_H"/>
    <property type="match status" value="1"/>
</dbReference>
<dbReference type="Pfam" id="PF14529">
    <property type="entry name" value="Exo_endo_phos_2"/>
    <property type="match status" value="1"/>
</dbReference>
<evidence type="ECO:0000259" key="1">
    <source>
        <dbReference type="PROSITE" id="PS50878"/>
    </source>
</evidence>
<dbReference type="GO" id="GO:0003676">
    <property type="term" value="F:nucleic acid binding"/>
    <property type="evidence" value="ECO:0007669"/>
    <property type="project" value="InterPro"/>
</dbReference>
<dbReference type="InterPro" id="IPR005135">
    <property type="entry name" value="Endo/exonuclease/phosphatase"/>
</dbReference>